<dbReference type="AlphaFoldDB" id="A0A0S7YFN1"/>
<proteinExistence type="predicted"/>
<dbReference type="Proteomes" id="UP000051012">
    <property type="component" value="Unassembled WGS sequence"/>
</dbReference>
<gene>
    <name evidence="2" type="ORF">AMJ52_03415</name>
</gene>
<organism evidence="2 3">
    <name type="scientific">candidate division TA06 bacterium DG_78</name>
    <dbReference type="NCBI Taxonomy" id="1703772"/>
    <lineage>
        <taxon>Bacteria</taxon>
        <taxon>Bacteria division TA06</taxon>
    </lineage>
</organism>
<evidence type="ECO:0000313" key="2">
    <source>
        <dbReference type="EMBL" id="KPJ73581.1"/>
    </source>
</evidence>
<sequence length="144" mass="16835">MLFSIRRKRKKITANVVFFSFSESDRDTVLAIKTKAMDPQYTRLNFMVQDLMKRWRTKDLKAIRHAIEGPITAASRTIVLVGKDTYKSLWVAEEVKITLEQGKPVYAIHLKNGHVMIPFCLKNNDIYIYPSHEENLQYLATRKM</sequence>
<reference evidence="2 3" key="1">
    <citation type="journal article" date="2015" name="Microbiome">
        <title>Genomic resolution of linkages in carbon, nitrogen, and sulfur cycling among widespread estuary sediment bacteria.</title>
        <authorList>
            <person name="Baker B.J."/>
            <person name="Lazar C.S."/>
            <person name="Teske A.P."/>
            <person name="Dick G.J."/>
        </authorList>
    </citation>
    <scope>NUCLEOTIDE SEQUENCE [LARGE SCALE GENOMIC DNA]</scope>
    <source>
        <strain evidence="2">DG_78</strain>
    </source>
</reference>
<evidence type="ECO:0000313" key="3">
    <source>
        <dbReference type="Proteomes" id="UP000051012"/>
    </source>
</evidence>
<comment type="caution">
    <text evidence="2">The sequence shown here is derived from an EMBL/GenBank/DDBJ whole genome shotgun (WGS) entry which is preliminary data.</text>
</comment>
<dbReference type="Pfam" id="PF08937">
    <property type="entry name" value="ThsB_TIR"/>
    <property type="match status" value="1"/>
</dbReference>
<dbReference type="InterPro" id="IPR036490">
    <property type="entry name" value="ThsB_TIR-like_sf"/>
</dbReference>
<evidence type="ECO:0000259" key="1">
    <source>
        <dbReference type="Pfam" id="PF08937"/>
    </source>
</evidence>
<dbReference type="Gene3D" id="3.40.50.10140">
    <property type="entry name" value="Toll/interleukin-1 receptor homology (TIR) domain"/>
    <property type="match status" value="1"/>
</dbReference>
<dbReference type="InterPro" id="IPR015032">
    <property type="entry name" value="ThsB__TIR-like_domain"/>
</dbReference>
<protein>
    <recommendedName>
        <fullName evidence="1">Thoeris protein ThsB TIR-like domain-containing protein</fullName>
    </recommendedName>
</protein>
<feature type="domain" description="Thoeris protein ThsB TIR-like" evidence="1">
    <location>
        <begin position="18"/>
        <end position="112"/>
    </location>
</feature>
<name>A0A0S7YFN1_UNCT6</name>
<dbReference type="EMBL" id="LJNI01000031">
    <property type="protein sequence ID" value="KPJ73581.1"/>
    <property type="molecule type" value="Genomic_DNA"/>
</dbReference>
<dbReference type="SUPFAM" id="SSF52206">
    <property type="entry name" value="Hypothetical protein MTH538"/>
    <property type="match status" value="1"/>
</dbReference>
<accession>A0A0S7YFN1</accession>
<dbReference type="InterPro" id="IPR035897">
    <property type="entry name" value="Toll_tir_struct_dom_sf"/>
</dbReference>